<name>A0A9W6TBQ3_CANBO</name>
<dbReference type="AlphaFoldDB" id="A0A9W6TBQ3"/>
<evidence type="ECO:0000256" key="1">
    <source>
        <dbReference type="SAM" id="MobiDB-lite"/>
    </source>
</evidence>
<gene>
    <name evidence="2" type="ORF">Cboi02_000667200</name>
</gene>
<comment type="caution">
    <text evidence="2">The sequence shown here is derived from an EMBL/GenBank/DDBJ whole genome shotgun (WGS) entry which is preliminary data.</text>
</comment>
<feature type="compositionally biased region" description="Low complexity" evidence="1">
    <location>
        <begin position="22"/>
        <end position="49"/>
    </location>
</feature>
<feature type="region of interest" description="Disordered" evidence="1">
    <location>
        <begin position="1"/>
        <end position="147"/>
    </location>
</feature>
<proteinExistence type="predicted"/>
<dbReference type="Proteomes" id="UP001165120">
    <property type="component" value="Unassembled WGS sequence"/>
</dbReference>
<protein>
    <submittedName>
        <fullName evidence="2">Unnamed protein product</fullName>
    </submittedName>
</protein>
<dbReference type="EMBL" id="BSXN01004792">
    <property type="protein sequence ID" value="GME81859.1"/>
    <property type="molecule type" value="Genomic_DNA"/>
</dbReference>
<evidence type="ECO:0000313" key="2">
    <source>
        <dbReference type="EMBL" id="GME81859.1"/>
    </source>
</evidence>
<accession>A0A9W6TBQ3</accession>
<feature type="compositionally biased region" description="Polar residues" evidence="1">
    <location>
        <begin position="74"/>
        <end position="85"/>
    </location>
</feature>
<keyword evidence="3" id="KW-1185">Reference proteome</keyword>
<reference evidence="2" key="1">
    <citation type="submission" date="2023-04" db="EMBL/GenBank/DDBJ databases">
        <title>Candida boidinii NBRC 10035.</title>
        <authorList>
            <person name="Ichikawa N."/>
            <person name="Sato H."/>
            <person name="Tonouchi N."/>
        </authorList>
    </citation>
    <scope>NUCLEOTIDE SEQUENCE</scope>
    <source>
        <strain evidence="2">NBRC 10035</strain>
    </source>
</reference>
<sequence length="198" mass="21239">MNLDQNQDTTENKNSKAKIKRSSSSVNAAMNMGSAASSSKSPKLSDNSSPASQTDAVSTNSINKKTSSKDKTSPGNATGNNSVKQKQQRKMSTDNKQTGKPQKLAADSKPATLKQQKVVKPAKQQKSKSAKEPAINAEEDSVSPSYSLNGIQQSNSNYTQTISPSQTLGGDLSMIDNSPKSVNNFSFFRNFRIPMTLT</sequence>
<evidence type="ECO:0000313" key="3">
    <source>
        <dbReference type="Proteomes" id="UP001165120"/>
    </source>
</evidence>
<organism evidence="2 3">
    <name type="scientific">Candida boidinii</name>
    <name type="common">Yeast</name>
    <dbReference type="NCBI Taxonomy" id="5477"/>
    <lineage>
        <taxon>Eukaryota</taxon>
        <taxon>Fungi</taxon>
        <taxon>Dikarya</taxon>
        <taxon>Ascomycota</taxon>
        <taxon>Saccharomycotina</taxon>
        <taxon>Pichiomycetes</taxon>
        <taxon>Pichiales</taxon>
        <taxon>Pichiaceae</taxon>
        <taxon>Ogataea</taxon>
        <taxon>Ogataea/Candida clade</taxon>
    </lineage>
</organism>